<comment type="caution">
    <text evidence="2">The sequence shown here is derived from an EMBL/GenBank/DDBJ whole genome shotgun (WGS) entry which is preliminary data.</text>
</comment>
<dbReference type="GeneID" id="39876047"/>
<dbReference type="RefSeq" id="XP_028868520.1">
    <property type="nucleotide sequence ID" value="XM_029012687.1"/>
</dbReference>
<organism evidence="2 3">
    <name type="scientific">Babesia ovata</name>
    <dbReference type="NCBI Taxonomy" id="189622"/>
    <lineage>
        <taxon>Eukaryota</taxon>
        <taxon>Sar</taxon>
        <taxon>Alveolata</taxon>
        <taxon>Apicomplexa</taxon>
        <taxon>Aconoidasida</taxon>
        <taxon>Piroplasmida</taxon>
        <taxon>Babesiidae</taxon>
        <taxon>Babesia</taxon>
    </lineage>
</organism>
<evidence type="ECO:0000313" key="3">
    <source>
        <dbReference type="Proteomes" id="UP000236319"/>
    </source>
</evidence>
<sequence length="451" mass="50851">MAVAVDNAARAEYDTWIRSDWTFGADSTKFNNFFRSRITLHQVLSCIDVSVSMYRQLGEEEEDDDEDDDDASMALIKKSAATRMLRLQLFNGRDHQVAYEYEPIACLDVFHANRLTGNPVRCCGKIALINSPVERRGVLWLTRHNVKLVFEGFECRKHCEVGSSSPVNRAVDRAPTQALPATSVNVPQSATNEQQQDRSSNAHRACISYCADDFDEVSQKRAAAGILDFELPVKRFNAHTVDERILSPVEQYFPSGSSYVEFAYTSYLVRSNAVAGDASYEQFTHKFLRTYGFMGCFSIAQALSSINRSPGLQEPSDEWLSDNAHFGFLDHAVPLDVIERSDISDVANNELREVGFNHTSGLWLVNLNDCSACFFCLVSVETLGITSSTPLAVSRLINAVNGFFEIKRFRSGACHLHWISQYRRNLDDAEFARRTRAIQAEFERMEALMDF</sequence>
<dbReference type="AlphaFoldDB" id="A0A2H6KH16"/>
<dbReference type="InterPro" id="IPR013894">
    <property type="entry name" value="RMI1_OB"/>
</dbReference>
<dbReference type="InterPro" id="IPR042470">
    <property type="entry name" value="RMI1_N_C_sf"/>
</dbReference>
<feature type="domain" description="RecQ mediated genome instability protein 1 OB-fold" evidence="1">
    <location>
        <begin position="36"/>
        <end position="149"/>
    </location>
</feature>
<accession>A0A2H6KH16</accession>
<name>A0A2H6KH16_9APIC</name>
<dbReference type="Gene3D" id="2.40.50.770">
    <property type="entry name" value="RecQ-mediated genome instability protein Rmi1, C-terminal domain"/>
    <property type="match status" value="1"/>
</dbReference>
<dbReference type="Pfam" id="PF08585">
    <property type="entry name" value="RMI1_N_C"/>
    <property type="match status" value="1"/>
</dbReference>
<reference evidence="2 3" key="1">
    <citation type="journal article" date="2017" name="BMC Genomics">
        <title>Whole-genome assembly of Babesia ovata and comparative genomics between closely related pathogens.</title>
        <authorList>
            <person name="Yamagishi J."/>
            <person name="Asada M."/>
            <person name="Hakimi H."/>
            <person name="Tanaka T.Q."/>
            <person name="Sugimoto C."/>
            <person name="Kawazu S."/>
        </authorList>
    </citation>
    <scope>NUCLEOTIDE SEQUENCE [LARGE SCALE GENOMIC DNA]</scope>
    <source>
        <strain evidence="2 3">Miyake</strain>
    </source>
</reference>
<dbReference type="OrthoDB" id="363777at2759"/>
<proteinExistence type="predicted"/>
<dbReference type="EMBL" id="BDSA01000004">
    <property type="protein sequence ID" value="GBE62277.1"/>
    <property type="molecule type" value="Genomic_DNA"/>
</dbReference>
<gene>
    <name evidence="2" type="ORF">BOVATA_037700</name>
</gene>
<protein>
    <submittedName>
        <fullName evidence="2">RecQ-mediated genome instability 1</fullName>
    </submittedName>
</protein>
<keyword evidence="3" id="KW-1185">Reference proteome</keyword>
<evidence type="ECO:0000313" key="2">
    <source>
        <dbReference type="EMBL" id="GBE62277.1"/>
    </source>
</evidence>
<evidence type="ECO:0000259" key="1">
    <source>
        <dbReference type="Pfam" id="PF08585"/>
    </source>
</evidence>
<dbReference type="Proteomes" id="UP000236319">
    <property type="component" value="Unassembled WGS sequence"/>
</dbReference>
<dbReference type="VEuPathDB" id="PiroplasmaDB:BOVATA_037700"/>